<dbReference type="PRINTS" id="PR00031">
    <property type="entry name" value="HTHREPRESSR"/>
</dbReference>
<dbReference type="SMART" id="SM00389">
    <property type="entry name" value="HOX"/>
    <property type="match status" value="1"/>
</dbReference>
<evidence type="ECO:0000256" key="7">
    <source>
        <dbReference type="RuleBase" id="RU000682"/>
    </source>
</evidence>
<dbReference type="InterPro" id="IPR050649">
    <property type="entry name" value="Paired_Homeobox_TFs"/>
</dbReference>
<dbReference type="GO" id="GO:0000981">
    <property type="term" value="F:DNA-binding transcription factor activity, RNA polymerase II-specific"/>
    <property type="evidence" value="ECO:0007669"/>
    <property type="project" value="InterPro"/>
</dbReference>
<keyword evidence="4 6" id="KW-0371">Homeobox</keyword>
<dbReference type="GeneID" id="113501197"/>
<dbReference type="Proteomes" id="UP000322000">
    <property type="component" value="Chromosome 15"/>
</dbReference>
<keyword evidence="5 6" id="KW-0539">Nucleus</keyword>
<evidence type="ECO:0000313" key="11">
    <source>
        <dbReference type="Proteomes" id="UP000322000"/>
    </source>
</evidence>
<feature type="domain" description="Homeobox" evidence="9">
    <location>
        <begin position="139"/>
        <end position="199"/>
    </location>
</feature>
<protein>
    <submittedName>
        <fullName evidence="12">Homeobox protein aristaless-like</fullName>
    </submittedName>
</protein>
<evidence type="ECO:0000256" key="3">
    <source>
        <dbReference type="ARBA" id="ARBA00023125"/>
    </source>
</evidence>
<organism evidence="11 12">
    <name type="scientific">Trichoplusia ni</name>
    <name type="common">Cabbage looper</name>
    <dbReference type="NCBI Taxonomy" id="7111"/>
    <lineage>
        <taxon>Eukaryota</taxon>
        <taxon>Metazoa</taxon>
        <taxon>Ecdysozoa</taxon>
        <taxon>Arthropoda</taxon>
        <taxon>Hexapoda</taxon>
        <taxon>Insecta</taxon>
        <taxon>Pterygota</taxon>
        <taxon>Neoptera</taxon>
        <taxon>Endopterygota</taxon>
        <taxon>Lepidoptera</taxon>
        <taxon>Glossata</taxon>
        <taxon>Ditrysia</taxon>
        <taxon>Noctuoidea</taxon>
        <taxon>Noctuidae</taxon>
        <taxon>Plusiinae</taxon>
        <taxon>Trichoplusia</taxon>
    </lineage>
</organism>
<dbReference type="InterPro" id="IPR000047">
    <property type="entry name" value="HTH_motif"/>
</dbReference>
<dbReference type="InterPro" id="IPR009057">
    <property type="entry name" value="Homeodomain-like_sf"/>
</dbReference>
<sequence length="359" mass="39349">MDLTTRRGDMLDGTGEVVSLNGNEQVCRELVNGTESGCDVGVTAEVTPARKTSSFSIRNLVGTEDSSDRPADSATNPSDDYYSHNQEYQKYASSMGVSEPPKDDSPRTTPDLSRSDQSPSQPPPGSADSDDADEFAPKRKQRRYRTTFTSFQLEELEKAFSRTHYPDVFTREELAMKIGLTEARIQVWFQNRRAKWRKQEKVGPQAHPYNPYLGGAGGAPPPSVVASMPNPFSQLGFGFRKPFDTNALASFRYAGAPVLGSQYLGAPLPRPPLFSAPLYTSSPPFHSLLAGLAAPPRQSPDPPPVSPPISPGSESPPTQPTAPEIERRSSSIAALRMAAREHELRLEILRQRHHTDLIS</sequence>
<evidence type="ECO:0000259" key="10">
    <source>
        <dbReference type="PROSITE" id="PS50803"/>
    </source>
</evidence>
<evidence type="ECO:0000256" key="1">
    <source>
        <dbReference type="ARBA" id="ARBA00004123"/>
    </source>
</evidence>
<dbReference type="PROSITE" id="PS50071">
    <property type="entry name" value="HOMEOBOX_2"/>
    <property type="match status" value="1"/>
</dbReference>
<evidence type="ECO:0000259" key="9">
    <source>
        <dbReference type="PROSITE" id="PS50071"/>
    </source>
</evidence>
<dbReference type="Pfam" id="PF03826">
    <property type="entry name" value="OAR"/>
    <property type="match status" value="1"/>
</dbReference>
<feature type="region of interest" description="Disordered" evidence="8">
    <location>
        <begin position="289"/>
        <end position="333"/>
    </location>
</feature>
<dbReference type="GO" id="GO:0000977">
    <property type="term" value="F:RNA polymerase II transcription regulatory region sequence-specific DNA binding"/>
    <property type="evidence" value="ECO:0007669"/>
    <property type="project" value="TreeGrafter"/>
</dbReference>
<accession>A0A7E5WBM9</accession>
<dbReference type="PROSITE" id="PS00027">
    <property type="entry name" value="HOMEOBOX_1"/>
    <property type="match status" value="1"/>
</dbReference>
<comment type="subcellular location">
    <subcellularLocation>
        <location evidence="1 6 7">Nucleus</location>
    </subcellularLocation>
</comment>
<dbReference type="GO" id="GO:0005634">
    <property type="term" value="C:nucleus"/>
    <property type="evidence" value="ECO:0007669"/>
    <property type="project" value="UniProtKB-SubCell"/>
</dbReference>
<evidence type="ECO:0000256" key="8">
    <source>
        <dbReference type="SAM" id="MobiDB-lite"/>
    </source>
</evidence>
<proteinExistence type="predicted"/>
<dbReference type="PANTHER" id="PTHR24329:SF579">
    <property type="entry name" value="HOMEOBOX PROTEIN ARISTALESS"/>
    <property type="match status" value="1"/>
</dbReference>
<dbReference type="FunFam" id="1.10.10.60:FF:000102">
    <property type="entry name" value="Aristaless related homeobox"/>
    <property type="match status" value="1"/>
</dbReference>
<dbReference type="PANTHER" id="PTHR24329">
    <property type="entry name" value="HOMEOBOX PROTEIN ARISTALESS"/>
    <property type="match status" value="1"/>
</dbReference>
<dbReference type="PROSITE" id="PS50803">
    <property type="entry name" value="OAR"/>
    <property type="match status" value="1"/>
</dbReference>
<dbReference type="RefSeq" id="XP_026738064.1">
    <property type="nucleotide sequence ID" value="XM_026882263.1"/>
</dbReference>
<evidence type="ECO:0000256" key="4">
    <source>
        <dbReference type="ARBA" id="ARBA00023155"/>
    </source>
</evidence>
<dbReference type="InterPro" id="IPR017970">
    <property type="entry name" value="Homeobox_CS"/>
</dbReference>
<dbReference type="KEGG" id="tnl:113501197"/>
<feature type="compositionally biased region" description="Polar residues" evidence="8">
    <location>
        <begin position="73"/>
        <end position="96"/>
    </location>
</feature>
<evidence type="ECO:0000256" key="6">
    <source>
        <dbReference type="PROSITE-ProRule" id="PRU00108"/>
    </source>
</evidence>
<keyword evidence="11" id="KW-1185">Reference proteome</keyword>
<feature type="region of interest" description="Disordered" evidence="8">
    <location>
        <begin position="57"/>
        <end position="143"/>
    </location>
</feature>
<feature type="compositionally biased region" description="Low complexity" evidence="8">
    <location>
        <begin position="110"/>
        <end position="119"/>
    </location>
</feature>
<keyword evidence="2" id="KW-0217">Developmental protein</keyword>
<feature type="DNA-binding region" description="Homeobox" evidence="6">
    <location>
        <begin position="141"/>
        <end position="200"/>
    </location>
</feature>
<reference evidence="12" key="1">
    <citation type="submission" date="2025-08" db="UniProtKB">
        <authorList>
            <consortium name="RefSeq"/>
        </authorList>
    </citation>
    <scope>IDENTIFICATION</scope>
</reference>
<dbReference type="Gene3D" id="1.10.10.60">
    <property type="entry name" value="Homeodomain-like"/>
    <property type="match status" value="1"/>
</dbReference>
<evidence type="ECO:0000313" key="12">
    <source>
        <dbReference type="RefSeq" id="XP_026738064.1"/>
    </source>
</evidence>
<dbReference type="AlphaFoldDB" id="A0A7E5WBM9"/>
<gene>
    <name evidence="12" type="primary">LOC113501197</name>
</gene>
<feature type="compositionally biased region" description="Pro residues" evidence="8">
    <location>
        <begin position="297"/>
        <end position="310"/>
    </location>
</feature>
<dbReference type="InterPro" id="IPR003654">
    <property type="entry name" value="OAR_dom"/>
</dbReference>
<dbReference type="SUPFAM" id="SSF46689">
    <property type="entry name" value="Homeodomain-like"/>
    <property type="match status" value="1"/>
</dbReference>
<feature type="domain" description="OAR" evidence="10">
    <location>
        <begin position="330"/>
        <end position="343"/>
    </location>
</feature>
<dbReference type="OrthoDB" id="6159439at2759"/>
<dbReference type="CDD" id="cd00086">
    <property type="entry name" value="homeodomain"/>
    <property type="match status" value="1"/>
</dbReference>
<name>A0A7E5WBM9_TRINI</name>
<evidence type="ECO:0000256" key="5">
    <source>
        <dbReference type="ARBA" id="ARBA00023242"/>
    </source>
</evidence>
<dbReference type="InterPro" id="IPR001356">
    <property type="entry name" value="HD"/>
</dbReference>
<dbReference type="FunCoup" id="A0A7E5WBM9">
    <property type="interactions" value="15"/>
</dbReference>
<evidence type="ECO:0000256" key="2">
    <source>
        <dbReference type="ARBA" id="ARBA00022473"/>
    </source>
</evidence>
<dbReference type="Pfam" id="PF00046">
    <property type="entry name" value="Homeodomain"/>
    <property type="match status" value="1"/>
</dbReference>
<dbReference type="InParanoid" id="A0A7E5WBM9"/>
<keyword evidence="3 6" id="KW-0238">DNA-binding</keyword>